<organism evidence="3 4">
    <name type="scientific">Reichenbachiella agariperforans</name>
    <dbReference type="NCBI Taxonomy" id="156994"/>
    <lineage>
        <taxon>Bacteria</taxon>
        <taxon>Pseudomonadati</taxon>
        <taxon>Bacteroidota</taxon>
        <taxon>Cytophagia</taxon>
        <taxon>Cytophagales</taxon>
        <taxon>Reichenbachiellaceae</taxon>
        <taxon>Reichenbachiella</taxon>
    </lineage>
</organism>
<keyword evidence="1" id="KW-0732">Signal</keyword>
<dbReference type="AlphaFoldDB" id="A0A1M6T1R2"/>
<dbReference type="EMBL" id="FRAA01000005">
    <property type="protein sequence ID" value="SHK50904.1"/>
    <property type="molecule type" value="Genomic_DNA"/>
</dbReference>
<keyword evidence="4" id="KW-1185">Reference proteome</keyword>
<reference evidence="4" key="1">
    <citation type="submission" date="2016-11" db="EMBL/GenBank/DDBJ databases">
        <authorList>
            <person name="Varghese N."/>
            <person name="Submissions S."/>
        </authorList>
    </citation>
    <scope>NUCLEOTIDE SEQUENCE [LARGE SCALE GENOMIC DNA]</scope>
    <source>
        <strain evidence="4">DSM 26134</strain>
    </source>
</reference>
<evidence type="ECO:0000313" key="3">
    <source>
        <dbReference type="EMBL" id="SHK50904.1"/>
    </source>
</evidence>
<dbReference type="InterPro" id="IPR025411">
    <property type="entry name" value="DUF4136"/>
</dbReference>
<feature type="domain" description="DUF4136" evidence="2">
    <location>
        <begin position="25"/>
        <end position="186"/>
    </location>
</feature>
<dbReference type="Pfam" id="PF13590">
    <property type="entry name" value="DUF4136"/>
    <property type="match status" value="1"/>
</dbReference>
<proteinExistence type="predicted"/>
<dbReference type="Proteomes" id="UP000184474">
    <property type="component" value="Unassembled WGS sequence"/>
</dbReference>
<accession>A0A1M6T1R2</accession>
<evidence type="ECO:0000313" key="4">
    <source>
        <dbReference type="Proteomes" id="UP000184474"/>
    </source>
</evidence>
<protein>
    <recommendedName>
        <fullName evidence="2">DUF4136 domain-containing protein</fullName>
    </recommendedName>
</protein>
<feature type="signal peptide" evidence="1">
    <location>
        <begin position="1"/>
        <end position="23"/>
    </location>
</feature>
<dbReference type="STRING" id="156994.SAMN04488028_105249"/>
<feature type="chain" id="PRO_5009921023" description="DUF4136 domain-containing protein" evidence="1">
    <location>
        <begin position="24"/>
        <end position="191"/>
    </location>
</feature>
<dbReference type="Gene3D" id="3.30.160.670">
    <property type="match status" value="1"/>
</dbReference>
<sequence length="191" mass="21021">MKTTIKFLSLILVIVLTSQIASAQVKSDYDKDADFSKYKTYTFAGWAEGSDDSVNDIDQKRILSAFKAELDARGMTKVDTDADATITLFVSVDQKTSKTAYTDYNGGLGYGGRWGYGYGYGYGGGSSTTTYSEVDYNEGTLVLDMYDSESKSLVWQGVVTAVVKTKPAKREKDIKKKISKMMKQFPIAASK</sequence>
<evidence type="ECO:0000259" key="2">
    <source>
        <dbReference type="Pfam" id="PF13590"/>
    </source>
</evidence>
<gene>
    <name evidence="3" type="ORF">SAMN04488028_105249</name>
</gene>
<dbReference type="RefSeq" id="WP_073123463.1">
    <property type="nucleotide sequence ID" value="NZ_FRAA01000005.1"/>
</dbReference>
<evidence type="ECO:0000256" key="1">
    <source>
        <dbReference type="SAM" id="SignalP"/>
    </source>
</evidence>
<name>A0A1M6T1R2_REIAG</name>